<dbReference type="GO" id="GO:0006826">
    <property type="term" value="P:iron ion transport"/>
    <property type="evidence" value="ECO:0007669"/>
    <property type="project" value="UniProtKB-KW"/>
</dbReference>
<feature type="disulfide bond" evidence="6">
    <location>
        <begin position="185"/>
        <end position="211"/>
    </location>
</feature>
<keyword evidence="3" id="KW-0410">Iron transport</keyword>
<comment type="function">
    <text evidence="3">Transferrins are iron binding transport proteins which bind Fe(3+) ion in association with the binding of an anion, usually bicarbonate.</text>
</comment>
<evidence type="ECO:0000256" key="2">
    <source>
        <dbReference type="ARBA" id="ARBA00023157"/>
    </source>
</evidence>
<keyword evidence="2 6" id="KW-1015">Disulfide bond</keyword>
<dbReference type="EMBL" id="OV651823">
    <property type="protein sequence ID" value="CAH1101296.1"/>
    <property type="molecule type" value="Genomic_DNA"/>
</dbReference>
<dbReference type="Gene3D" id="3.40.190.10">
    <property type="entry name" value="Periplasmic binding protein-like II"/>
    <property type="match status" value="3"/>
</dbReference>
<feature type="disulfide bond" evidence="6">
    <location>
        <begin position="474"/>
        <end position="539"/>
    </location>
</feature>
<keyword evidence="1" id="KW-0677">Repeat</keyword>
<organism evidence="9 10">
    <name type="scientific">Psylliodes chrysocephalus</name>
    <dbReference type="NCBI Taxonomy" id="3402493"/>
    <lineage>
        <taxon>Eukaryota</taxon>
        <taxon>Metazoa</taxon>
        <taxon>Ecdysozoa</taxon>
        <taxon>Arthropoda</taxon>
        <taxon>Hexapoda</taxon>
        <taxon>Insecta</taxon>
        <taxon>Pterygota</taxon>
        <taxon>Neoptera</taxon>
        <taxon>Endopterygota</taxon>
        <taxon>Coleoptera</taxon>
        <taxon>Polyphaga</taxon>
        <taxon>Cucujiformia</taxon>
        <taxon>Chrysomeloidea</taxon>
        <taxon>Chrysomelidae</taxon>
        <taxon>Galerucinae</taxon>
        <taxon>Alticini</taxon>
        <taxon>Psylliodes</taxon>
    </lineage>
</organism>
<accession>A0A9P0CH47</accession>
<gene>
    <name evidence="9" type="ORF">PSYICH_LOCUS2800</name>
</gene>
<feature type="disulfide bond" evidence="6">
    <location>
        <begin position="136"/>
        <end position="232"/>
    </location>
</feature>
<feature type="disulfide bond" evidence="6">
    <location>
        <begin position="580"/>
        <end position="587"/>
    </location>
</feature>
<dbReference type="PIRSF" id="PIRSF002549">
    <property type="entry name" value="Transferrin"/>
    <property type="match status" value="1"/>
</dbReference>
<dbReference type="InterPro" id="IPR016357">
    <property type="entry name" value="Transferrin"/>
</dbReference>
<keyword evidence="3 5" id="KW-0408">Iron</keyword>
<keyword evidence="3" id="KW-0813">Transport</keyword>
<dbReference type="PROSITE" id="PS51408">
    <property type="entry name" value="TRANSFERRIN_LIKE_4"/>
    <property type="match status" value="2"/>
</dbReference>
<dbReference type="GO" id="GO:0005785">
    <property type="term" value="C:signal recognition particle receptor complex"/>
    <property type="evidence" value="ECO:0007669"/>
    <property type="project" value="TreeGrafter"/>
</dbReference>
<feature type="domain" description="Transferrin-like" evidence="8">
    <location>
        <begin position="28"/>
        <end position="367"/>
    </location>
</feature>
<protein>
    <recommendedName>
        <fullName evidence="3">Transferrin</fullName>
    </recommendedName>
</protein>
<keyword evidence="3" id="KW-0406">Ion transport</keyword>
<dbReference type="Pfam" id="PF00405">
    <property type="entry name" value="Transferrin"/>
    <property type="match status" value="2"/>
</dbReference>
<evidence type="ECO:0000256" key="3">
    <source>
        <dbReference type="PIRNR" id="PIRNR002549"/>
    </source>
</evidence>
<dbReference type="GO" id="GO:0045047">
    <property type="term" value="P:protein targeting to ER"/>
    <property type="evidence" value="ECO:0007669"/>
    <property type="project" value="TreeGrafter"/>
</dbReference>
<feature type="disulfide bond" evidence="6">
    <location>
        <begin position="270"/>
        <end position="284"/>
    </location>
</feature>
<proteinExistence type="inferred from homology"/>
<dbReference type="PRINTS" id="PR00422">
    <property type="entry name" value="TRANSFERRIN"/>
</dbReference>
<dbReference type="GO" id="GO:0005615">
    <property type="term" value="C:extracellular space"/>
    <property type="evidence" value="ECO:0007669"/>
    <property type="project" value="InterPro"/>
</dbReference>
<feature type="disulfide bond" evidence="6">
    <location>
        <begin position="371"/>
        <end position="408"/>
    </location>
</feature>
<feature type="chain" id="PRO_5040369634" description="Transferrin" evidence="7">
    <location>
        <begin position="26"/>
        <end position="712"/>
    </location>
</feature>
<dbReference type="SUPFAM" id="SSF53850">
    <property type="entry name" value="Periplasmic binding protein-like II"/>
    <property type="match status" value="2"/>
</dbReference>
<feature type="disulfide bond" evidence="6">
    <location>
        <begin position="381"/>
        <end position="399"/>
    </location>
</feature>
<keyword evidence="7" id="KW-0732">Signal</keyword>
<sequence>MTKFNFNLSTLCCVVFISILNSAISQKYKICVVDGKGSFKKSLTYCPELDKETDSKVECVVAPDRTDCLRQILKGKADFSVFYPEDLISANNEKIEILVTNEVRYTDDPFEYEVVAVIDNKSGIKSRHDLKGKRYCHPGYGYETDWTRILSNYFEASVVTPSCDTNLTLIENRIKASEKFFGPSCKAGPWVNDVVMDVKLKHKYSSLCALCGDPIKCTMQDRYWGRRGSLLCLTDGAGEISWARLDDVKPHFGLVKGTAEATPEDYSFLCPDDTVLPLNTSNPCVWVVKPWPVVAARRSAADEIQKIVSPLSHNGPNSWRNSLLNLLETSYSTIHKLPTLQPIETYLHDAQGYLSANSFSGCHPPRTIRICAKSVLEFAKCGWLREAAAVYGIEPDIECIKADNVTHCMTALNFNAADVVMVPSDVVHMAKTKYNLKTFFYETVSEANKYLTVAVTRTTSDISNLDEIAGKKACFPTFDGVAWNTVKNMLFKKKLIETCPLDNAMTNFFGPSCIPGMDSTYKQNCNPDDYKDDFGALHCLTSEMGDVAFVSQNSIKKFLLDDQEEKPGSRLTIADFRILCKNSSSACHLSWAPIGQAMIRANTTNLWLQDSLDVFLKLDELFGKNHKTVTNSFTMFGRYENIADVLFHDETQKFRTVPVAKDTESMKNLYDTSDNVDDKCVHTSGSDTNFSLKVSTYFISFYLGTYFISIYV</sequence>
<dbReference type="SMART" id="SM00094">
    <property type="entry name" value="TR_FER"/>
    <property type="match status" value="1"/>
</dbReference>
<comment type="similarity">
    <text evidence="3">Belongs to the transferrin family.</text>
</comment>
<evidence type="ECO:0000256" key="4">
    <source>
        <dbReference type="PIRSR" id="PIRSR002549-2"/>
    </source>
</evidence>
<feature type="binding site" evidence="4">
    <location>
        <position position="482"/>
    </location>
    <ligand>
        <name>hydrogencarbonate</name>
        <dbReference type="ChEBI" id="CHEBI:17544"/>
        <label>1</label>
    </ligand>
</feature>
<dbReference type="OrthoDB" id="8170333at2759"/>
<dbReference type="InterPro" id="IPR001156">
    <property type="entry name" value="Transferrin-like_dom"/>
</dbReference>
<feature type="binding site" evidence="5">
    <location>
        <position position="450"/>
    </location>
    <ligand>
        <name>Fe(3+)</name>
        <dbReference type="ChEBI" id="CHEBI:29034"/>
        <label>1</label>
    </ligand>
</feature>
<dbReference type="Proteomes" id="UP001153636">
    <property type="component" value="Chromosome 11"/>
</dbReference>
<feature type="domain" description="Transferrin-like" evidence="8">
    <location>
        <begin position="368"/>
        <end position="668"/>
    </location>
</feature>
<evidence type="ECO:0000259" key="8">
    <source>
        <dbReference type="PROSITE" id="PS51408"/>
    </source>
</evidence>
<evidence type="ECO:0000256" key="5">
    <source>
        <dbReference type="PIRSR" id="PIRSR002549-3"/>
    </source>
</evidence>
<feature type="signal peptide" evidence="7">
    <location>
        <begin position="1"/>
        <end position="25"/>
    </location>
</feature>
<evidence type="ECO:0000256" key="1">
    <source>
        <dbReference type="ARBA" id="ARBA00022737"/>
    </source>
</evidence>
<reference evidence="9" key="1">
    <citation type="submission" date="2022-01" db="EMBL/GenBank/DDBJ databases">
        <authorList>
            <person name="King R."/>
        </authorList>
    </citation>
    <scope>NUCLEOTIDE SEQUENCE</scope>
</reference>
<dbReference type="PANTHER" id="PTHR11485:SF34">
    <property type="entry name" value="SIGNAL RECOGNITION PARTICLE RECEPTOR SUBUNIT BETA"/>
    <property type="match status" value="1"/>
</dbReference>
<feature type="disulfide bond" evidence="6">
    <location>
        <begin position="31"/>
        <end position="68"/>
    </location>
</feature>
<dbReference type="CDD" id="cd13529">
    <property type="entry name" value="PBP2_transferrin"/>
    <property type="match status" value="2"/>
</dbReference>
<dbReference type="PANTHER" id="PTHR11485">
    <property type="entry name" value="TRANSFERRIN"/>
    <property type="match status" value="1"/>
</dbReference>
<evidence type="ECO:0000256" key="6">
    <source>
        <dbReference type="PIRSR" id="PIRSR002549-4"/>
    </source>
</evidence>
<dbReference type="AlphaFoldDB" id="A0A9P0CH47"/>
<evidence type="ECO:0000256" key="7">
    <source>
        <dbReference type="SAM" id="SignalP"/>
    </source>
</evidence>
<dbReference type="GO" id="GO:0046872">
    <property type="term" value="F:metal ion binding"/>
    <property type="evidence" value="ECO:0007669"/>
    <property type="project" value="UniProtKB-KW"/>
</dbReference>
<name>A0A9P0CH47_9CUCU</name>
<evidence type="ECO:0000313" key="9">
    <source>
        <dbReference type="EMBL" id="CAH1101296.1"/>
    </source>
</evidence>
<feature type="disulfide bond" evidence="6">
    <location>
        <begin position="208"/>
        <end position="217"/>
    </location>
</feature>
<keyword evidence="10" id="KW-1185">Reference proteome</keyword>
<feature type="binding site" evidence="5">
    <location>
        <position position="112"/>
    </location>
    <ligand>
        <name>Fe(3+)</name>
        <dbReference type="ChEBI" id="CHEBI:29034"/>
        <label>1</label>
    </ligand>
</feature>
<keyword evidence="3 5" id="KW-0479">Metal-binding</keyword>
<evidence type="ECO:0000313" key="10">
    <source>
        <dbReference type="Proteomes" id="UP001153636"/>
    </source>
</evidence>